<dbReference type="Gene3D" id="1.10.10.10">
    <property type="entry name" value="Winged helix-like DNA-binding domain superfamily/Winged helix DNA-binding domain"/>
    <property type="match status" value="1"/>
</dbReference>
<evidence type="ECO:0000313" key="6">
    <source>
        <dbReference type="Proteomes" id="UP000271554"/>
    </source>
</evidence>
<accession>A0A387HBR3</accession>
<keyword evidence="6" id="KW-1185">Reference proteome</keyword>
<name>A0A387HBR3_9ACTN</name>
<dbReference type="PROSITE" id="PS00622">
    <property type="entry name" value="HTH_LUXR_1"/>
    <property type="match status" value="1"/>
</dbReference>
<dbReference type="CDD" id="cd06170">
    <property type="entry name" value="LuxR_C_like"/>
    <property type="match status" value="1"/>
</dbReference>
<sequence>MPDLRGSVTEAEEFRRQLLAAAARATTVAELATELSRLLHPFLPHDGHTLAGLDPLTGVGCLHHDLRPSKGPGSELPIALTLRGRVWGGLVLLRGGDGTPFSEAEARCAERLAGPLSAALRQYVAGKPLRPGRRGLFPGVIVIGPDDTIKGMTSTARTWLHEFLPETPPAKDDELPHLLWGITYFTRRTHTTALSRIPTGGGWVAVHAQLLDGKEEGDIVITFQSAPASQLLPAIFVWYGFTPREQAIVECLLGGLATKRIARLLGMSPHTVSGHLRSVYRKTGTGGREELIAGLRQ</sequence>
<evidence type="ECO:0000256" key="1">
    <source>
        <dbReference type="ARBA" id="ARBA00023015"/>
    </source>
</evidence>
<dbReference type="SMART" id="SM00421">
    <property type="entry name" value="HTH_LUXR"/>
    <property type="match status" value="1"/>
</dbReference>
<protein>
    <recommendedName>
        <fullName evidence="4">HTH luxR-type domain-containing protein</fullName>
    </recommendedName>
</protein>
<evidence type="ECO:0000256" key="3">
    <source>
        <dbReference type="ARBA" id="ARBA00023163"/>
    </source>
</evidence>
<dbReference type="GO" id="GO:0006355">
    <property type="term" value="P:regulation of DNA-templated transcription"/>
    <property type="evidence" value="ECO:0007669"/>
    <property type="project" value="InterPro"/>
</dbReference>
<feature type="domain" description="HTH luxR-type" evidence="4">
    <location>
        <begin position="234"/>
        <end position="297"/>
    </location>
</feature>
<dbReference type="RefSeq" id="WP_120720726.1">
    <property type="nucleotide sequence ID" value="NZ_CP032698.1"/>
</dbReference>
<keyword evidence="3" id="KW-0804">Transcription</keyword>
<dbReference type="InterPro" id="IPR000792">
    <property type="entry name" value="Tscrpt_reg_LuxR_C"/>
</dbReference>
<dbReference type="PRINTS" id="PR00038">
    <property type="entry name" value="HTHLUXR"/>
</dbReference>
<evidence type="ECO:0000259" key="4">
    <source>
        <dbReference type="PROSITE" id="PS50043"/>
    </source>
</evidence>
<organism evidence="5 6">
    <name type="scientific">Streptomyces hundungensis</name>
    <dbReference type="NCBI Taxonomy" id="1077946"/>
    <lineage>
        <taxon>Bacteria</taxon>
        <taxon>Bacillati</taxon>
        <taxon>Actinomycetota</taxon>
        <taxon>Actinomycetes</taxon>
        <taxon>Kitasatosporales</taxon>
        <taxon>Streptomycetaceae</taxon>
        <taxon>Streptomyces</taxon>
    </lineage>
</organism>
<dbReference type="InterPro" id="IPR036388">
    <property type="entry name" value="WH-like_DNA-bd_sf"/>
</dbReference>
<dbReference type="EMBL" id="CP032698">
    <property type="protein sequence ID" value="AYG79663.1"/>
    <property type="molecule type" value="Genomic_DNA"/>
</dbReference>
<keyword evidence="1" id="KW-0805">Transcription regulation</keyword>
<dbReference type="Proteomes" id="UP000271554">
    <property type="component" value="Chromosome"/>
</dbReference>
<keyword evidence="2" id="KW-0238">DNA-binding</keyword>
<dbReference type="InterPro" id="IPR016032">
    <property type="entry name" value="Sig_transdc_resp-reg_C-effctor"/>
</dbReference>
<dbReference type="PANTHER" id="PTHR44688:SF16">
    <property type="entry name" value="DNA-BINDING TRANSCRIPTIONAL ACTIVATOR DEVR_DOSR"/>
    <property type="match status" value="1"/>
</dbReference>
<dbReference type="GO" id="GO:0003677">
    <property type="term" value="F:DNA binding"/>
    <property type="evidence" value="ECO:0007669"/>
    <property type="project" value="UniProtKB-KW"/>
</dbReference>
<dbReference type="AlphaFoldDB" id="A0A387HBR3"/>
<dbReference type="OrthoDB" id="9815744at2"/>
<dbReference type="SUPFAM" id="SSF46894">
    <property type="entry name" value="C-terminal effector domain of the bipartite response regulators"/>
    <property type="match status" value="1"/>
</dbReference>
<evidence type="ECO:0000313" key="5">
    <source>
        <dbReference type="EMBL" id="AYG79663.1"/>
    </source>
</evidence>
<dbReference type="PANTHER" id="PTHR44688">
    <property type="entry name" value="DNA-BINDING TRANSCRIPTIONAL ACTIVATOR DEVR_DOSR"/>
    <property type="match status" value="1"/>
</dbReference>
<dbReference type="PROSITE" id="PS50043">
    <property type="entry name" value="HTH_LUXR_2"/>
    <property type="match status" value="1"/>
</dbReference>
<reference evidence="5 6" key="1">
    <citation type="submission" date="2018-10" db="EMBL/GenBank/DDBJ databases">
        <title>Relationship between Morphology and Antimicrobial Activity in Streptomyces.</title>
        <authorList>
            <person name="Kang H.J."/>
            <person name="Kim S.B."/>
        </authorList>
    </citation>
    <scope>NUCLEOTIDE SEQUENCE [LARGE SCALE GENOMIC DNA]</scope>
    <source>
        <strain evidence="5 6">BH38</strain>
    </source>
</reference>
<proteinExistence type="predicted"/>
<evidence type="ECO:0000256" key="2">
    <source>
        <dbReference type="ARBA" id="ARBA00023125"/>
    </source>
</evidence>
<dbReference type="Pfam" id="PF00196">
    <property type="entry name" value="GerE"/>
    <property type="match status" value="1"/>
</dbReference>
<dbReference type="SUPFAM" id="SSF55781">
    <property type="entry name" value="GAF domain-like"/>
    <property type="match status" value="1"/>
</dbReference>
<gene>
    <name evidence="5" type="ORF">DWB77_01778</name>
</gene>
<dbReference type="KEGG" id="shun:DWB77_01778"/>